<dbReference type="AlphaFoldDB" id="A0A1S4A2N6"/>
<dbReference type="GO" id="GO:0004523">
    <property type="term" value="F:RNA-DNA hybrid ribonuclease activity"/>
    <property type="evidence" value="ECO:0007669"/>
    <property type="project" value="InterPro"/>
</dbReference>
<dbReference type="GO" id="GO:0003676">
    <property type="term" value="F:nucleic acid binding"/>
    <property type="evidence" value="ECO:0007669"/>
    <property type="project" value="InterPro"/>
</dbReference>
<dbReference type="PANTHER" id="PTHR48475:SF1">
    <property type="entry name" value="RNASE H TYPE-1 DOMAIN-CONTAINING PROTEIN"/>
    <property type="match status" value="1"/>
</dbReference>
<dbReference type="InterPro" id="IPR012337">
    <property type="entry name" value="RNaseH-like_sf"/>
</dbReference>
<dbReference type="OrthoDB" id="2133000at2759"/>
<dbReference type="InterPro" id="IPR036397">
    <property type="entry name" value="RNaseH_sf"/>
</dbReference>
<evidence type="ECO:0000313" key="2">
    <source>
        <dbReference type="RefSeq" id="XP_016470859.1"/>
    </source>
</evidence>
<dbReference type="PANTHER" id="PTHR48475">
    <property type="entry name" value="RIBONUCLEASE H"/>
    <property type="match status" value="1"/>
</dbReference>
<dbReference type="Gene3D" id="3.30.420.10">
    <property type="entry name" value="Ribonuclease H-like superfamily/Ribonuclease H"/>
    <property type="match status" value="1"/>
</dbReference>
<name>A0A1S4A2N6_TOBAC</name>
<dbReference type="RefSeq" id="XP_016470859.1">
    <property type="nucleotide sequence ID" value="XM_016615373.1"/>
</dbReference>
<proteinExistence type="predicted"/>
<organism evidence="2">
    <name type="scientific">Nicotiana tabacum</name>
    <name type="common">Common tobacco</name>
    <dbReference type="NCBI Taxonomy" id="4097"/>
    <lineage>
        <taxon>Eukaryota</taxon>
        <taxon>Viridiplantae</taxon>
        <taxon>Streptophyta</taxon>
        <taxon>Embryophyta</taxon>
        <taxon>Tracheophyta</taxon>
        <taxon>Spermatophyta</taxon>
        <taxon>Magnoliopsida</taxon>
        <taxon>eudicotyledons</taxon>
        <taxon>Gunneridae</taxon>
        <taxon>Pentapetalae</taxon>
        <taxon>asterids</taxon>
        <taxon>lamiids</taxon>
        <taxon>Solanales</taxon>
        <taxon>Solanaceae</taxon>
        <taxon>Nicotianoideae</taxon>
        <taxon>Nicotianeae</taxon>
        <taxon>Nicotiana</taxon>
    </lineage>
</organism>
<dbReference type="InterPro" id="IPR002156">
    <property type="entry name" value="RNaseH_domain"/>
</dbReference>
<dbReference type="PaxDb" id="4097-A0A1S4A2N6"/>
<dbReference type="Pfam" id="PF13456">
    <property type="entry name" value="RVT_3"/>
    <property type="match status" value="1"/>
</dbReference>
<dbReference type="STRING" id="4097.A0A1S4A2N6"/>
<gene>
    <name evidence="2" type="primary">LOC107793089</name>
</gene>
<accession>A0A1S4A2N6</accession>
<evidence type="ECO:0000259" key="1">
    <source>
        <dbReference type="Pfam" id="PF13456"/>
    </source>
</evidence>
<dbReference type="SUPFAM" id="SSF53098">
    <property type="entry name" value="Ribonuclease H-like"/>
    <property type="match status" value="1"/>
</dbReference>
<protein>
    <recommendedName>
        <fullName evidence="1">RNase H type-1 domain-containing protein</fullName>
    </recommendedName>
</protein>
<sequence>MKEHAFANPLVEIPIDDDYKPLSTYFPDEEVSLNRGSSSGRQPSEYEACIMGLKMALNLDMHELLVMVDFDLLMRQVQGELETRDIKIIPYRQCVQDLSNIFKSIVFKYIPRFHNELADALATLALMLPYPGNIHIDPLEIQVGNQHGYYNTIGEEPDGEPWYHDIK</sequence>
<dbReference type="KEGG" id="nta:107793089"/>
<feature type="domain" description="RNase H type-1" evidence="1">
    <location>
        <begin position="38"/>
        <end position="124"/>
    </location>
</feature>
<reference evidence="2" key="1">
    <citation type="submission" date="2025-08" db="UniProtKB">
        <authorList>
            <consortium name="RefSeq"/>
        </authorList>
    </citation>
    <scope>IDENTIFICATION</scope>
</reference>